<proteinExistence type="predicted"/>
<dbReference type="AlphaFoldDB" id="A0A364N140"/>
<sequence length="84" mass="9378">MTINKQRRDASTVYLKRAPSINANAFADTHVDENDECAASQLKLCFAIGKELEAQLSQDALDSQKFRNWNFGELAAVFARNVSN</sequence>
<reference evidence="2" key="1">
    <citation type="submission" date="2018-05" db="EMBL/GenBank/DDBJ databases">
        <title>Draft genome sequence of Stemphylium lycopersici strain CIDEFI 213.</title>
        <authorList>
            <person name="Medina R."/>
            <person name="Franco M.E.E."/>
            <person name="Lucentini C.G."/>
            <person name="Saparrat M.C.N."/>
            <person name="Balatti P.A."/>
        </authorList>
    </citation>
    <scope>NUCLEOTIDE SEQUENCE [LARGE SCALE GENOMIC DNA]</scope>
    <source>
        <strain evidence="2">CIDEFI 213</strain>
    </source>
</reference>
<comment type="caution">
    <text evidence="1">The sequence shown here is derived from an EMBL/GenBank/DDBJ whole genome shotgun (WGS) entry which is preliminary data.</text>
</comment>
<gene>
    <name evidence="1" type="ORF">DDE83_005859</name>
</gene>
<dbReference type="EMBL" id="QGDH01000083">
    <property type="protein sequence ID" value="RAR08735.1"/>
    <property type="molecule type" value="Genomic_DNA"/>
</dbReference>
<name>A0A364N140_STELY</name>
<dbReference type="Proteomes" id="UP000249619">
    <property type="component" value="Unassembled WGS sequence"/>
</dbReference>
<accession>A0A364N140</accession>
<protein>
    <submittedName>
        <fullName evidence="1">Uncharacterized protein</fullName>
    </submittedName>
</protein>
<evidence type="ECO:0000313" key="2">
    <source>
        <dbReference type="Proteomes" id="UP000249619"/>
    </source>
</evidence>
<evidence type="ECO:0000313" key="1">
    <source>
        <dbReference type="EMBL" id="RAR08735.1"/>
    </source>
</evidence>
<organism evidence="1 2">
    <name type="scientific">Stemphylium lycopersici</name>
    <name type="common">Tomato gray leaf spot disease fungus</name>
    <name type="synonym">Thyrospora lycopersici</name>
    <dbReference type="NCBI Taxonomy" id="183478"/>
    <lineage>
        <taxon>Eukaryota</taxon>
        <taxon>Fungi</taxon>
        <taxon>Dikarya</taxon>
        <taxon>Ascomycota</taxon>
        <taxon>Pezizomycotina</taxon>
        <taxon>Dothideomycetes</taxon>
        <taxon>Pleosporomycetidae</taxon>
        <taxon>Pleosporales</taxon>
        <taxon>Pleosporineae</taxon>
        <taxon>Pleosporaceae</taxon>
        <taxon>Stemphylium</taxon>
    </lineage>
</organism>
<keyword evidence="2" id="KW-1185">Reference proteome</keyword>